<keyword evidence="1" id="KW-0812">Transmembrane</keyword>
<name>A0A9X6VCX9_BACTU</name>
<dbReference type="RefSeq" id="WP_098368972.1">
    <property type="nucleotide sequence ID" value="NZ_JARSYC010000030.1"/>
</dbReference>
<evidence type="ECO:0000256" key="1">
    <source>
        <dbReference type="SAM" id="Phobius"/>
    </source>
</evidence>
<keyword evidence="1" id="KW-1133">Transmembrane helix</keyword>
<proteinExistence type="predicted"/>
<accession>A0A9X6VCX9</accession>
<comment type="caution">
    <text evidence="2">The sequence shown here is derived from an EMBL/GenBank/DDBJ whole genome shotgun (WGS) entry which is preliminary data.</text>
</comment>
<feature type="transmembrane region" description="Helical" evidence="1">
    <location>
        <begin position="15"/>
        <end position="43"/>
    </location>
</feature>
<sequence length="116" mass="13094">MLRIFKKVSKVKQMLGALLVLGLLSWVGIEGALIGGLIIYGMYKMIKKFGITSRLKKFVTKKNLFRLALGMFALYVIDTFGFENVMSVTIGAVGYYAYKKYDVKVKISKLKQLVLN</sequence>
<feature type="transmembrane region" description="Helical" evidence="1">
    <location>
        <begin position="64"/>
        <end position="82"/>
    </location>
</feature>
<evidence type="ECO:0000313" key="2">
    <source>
        <dbReference type="EMBL" id="PFB08162.1"/>
    </source>
</evidence>
<dbReference type="Proteomes" id="UP000220397">
    <property type="component" value="Unassembled WGS sequence"/>
</dbReference>
<gene>
    <name evidence="2" type="ORF">CN398_10635</name>
</gene>
<protein>
    <submittedName>
        <fullName evidence="2">Uncharacterized protein</fullName>
    </submittedName>
</protein>
<organism evidence="2 3">
    <name type="scientific">Bacillus thuringiensis</name>
    <dbReference type="NCBI Taxonomy" id="1428"/>
    <lineage>
        <taxon>Bacteria</taxon>
        <taxon>Bacillati</taxon>
        <taxon>Bacillota</taxon>
        <taxon>Bacilli</taxon>
        <taxon>Bacillales</taxon>
        <taxon>Bacillaceae</taxon>
        <taxon>Bacillus</taxon>
        <taxon>Bacillus cereus group</taxon>
    </lineage>
</organism>
<dbReference type="EMBL" id="NTUS01000026">
    <property type="protein sequence ID" value="PFB08162.1"/>
    <property type="molecule type" value="Genomic_DNA"/>
</dbReference>
<reference evidence="2 3" key="1">
    <citation type="submission" date="2017-09" db="EMBL/GenBank/DDBJ databases">
        <title>Large-scale bioinformatics analysis of Bacillus genomes uncovers conserved roles of natural products in bacterial physiology.</title>
        <authorList>
            <consortium name="Agbiome Team Llc"/>
            <person name="Bleich R.M."/>
            <person name="Kirk G.J."/>
            <person name="Santa Maria K.C."/>
            <person name="Allen S.E."/>
            <person name="Farag S."/>
            <person name="Shank E.A."/>
            <person name="Bowers A."/>
        </authorList>
    </citation>
    <scope>NUCLEOTIDE SEQUENCE [LARGE SCALE GENOMIC DNA]</scope>
    <source>
        <strain evidence="2 3">AFS015413</strain>
    </source>
</reference>
<dbReference type="AlphaFoldDB" id="A0A9X6VCX9"/>
<keyword evidence="1" id="KW-0472">Membrane</keyword>
<evidence type="ECO:0000313" key="3">
    <source>
        <dbReference type="Proteomes" id="UP000220397"/>
    </source>
</evidence>